<dbReference type="GO" id="GO:0046872">
    <property type="term" value="F:metal ion binding"/>
    <property type="evidence" value="ECO:0007669"/>
    <property type="project" value="UniProtKB-UniRule"/>
</dbReference>
<dbReference type="PANTHER" id="PTHR13451:SF0">
    <property type="entry name" value="CROSSOVER JUNCTION ENDONUCLEASE MUS81"/>
    <property type="match status" value="1"/>
</dbReference>
<proteinExistence type="inferred from homology"/>
<keyword evidence="1" id="KW-0234">DNA repair</keyword>
<comment type="subcellular location">
    <subcellularLocation>
        <location evidence="1">Nucleus</location>
    </subcellularLocation>
</comment>
<dbReference type="InterPro" id="IPR042530">
    <property type="entry name" value="EME1/EME2_C"/>
</dbReference>
<name>A0AAV7GT29_DENCH</name>
<keyword evidence="1" id="KW-0479">Metal-binding</keyword>
<dbReference type="InterPro" id="IPR033309">
    <property type="entry name" value="Mus81"/>
</dbReference>
<dbReference type="EMBL" id="JAGFBR010000006">
    <property type="protein sequence ID" value="KAH0465030.1"/>
    <property type="molecule type" value="Genomic_DNA"/>
</dbReference>
<keyword evidence="1" id="KW-0460">Magnesium</keyword>
<comment type="similarity">
    <text evidence="1">Belongs to the XPF family.</text>
</comment>
<keyword evidence="3" id="KW-1185">Reference proteome</keyword>
<reference evidence="2 3" key="1">
    <citation type="journal article" date="2021" name="Hortic Res">
        <title>Chromosome-scale assembly of the Dendrobium chrysotoxum genome enhances the understanding of orchid evolution.</title>
        <authorList>
            <person name="Zhang Y."/>
            <person name="Zhang G.Q."/>
            <person name="Zhang D."/>
            <person name="Liu X.D."/>
            <person name="Xu X.Y."/>
            <person name="Sun W.H."/>
            <person name="Yu X."/>
            <person name="Zhu X."/>
            <person name="Wang Z.W."/>
            <person name="Zhao X."/>
            <person name="Zhong W.Y."/>
            <person name="Chen H."/>
            <person name="Yin W.L."/>
            <person name="Huang T."/>
            <person name="Niu S.C."/>
            <person name="Liu Z.J."/>
        </authorList>
    </citation>
    <scope>NUCLEOTIDE SEQUENCE [LARGE SCALE GENOMIC DNA]</scope>
    <source>
        <strain evidence="2">Lindl</strain>
    </source>
</reference>
<dbReference type="EC" id="3.1.22.-" evidence="1"/>
<dbReference type="GO" id="GO:0008821">
    <property type="term" value="F:crossover junction DNA endonuclease activity"/>
    <property type="evidence" value="ECO:0007669"/>
    <property type="project" value="UniProtKB-UniRule"/>
</dbReference>
<keyword evidence="1" id="KW-0233">DNA recombination</keyword>
<evidence type="ECO:0000313" key="2">
    <source>
        <dbReference type="EMBL" id="KAH0465030.1"/>
    </source>
</evidence>
<sequence length="209" mass="23212">MGEVLGYGGGADFGWSWGEGGGLKEEGEGQLEKRRKKMVEEEGHEPGRFLRLVGILCFTTEILEGFDVQRTSGFADTVRRYGFLSLSIKKYYSAQFSTQNARSQGACPIFNEFVKRCQDLEKITVSDVFSLQLMQVPLVTEDIALAVIDLYPTVLALARAYSLLVGTLPCCLWSCLEGDIRAQEEMLKNQNKTISSGASKNIFKLIWGS</sequence>
<comment type="cofactor">
    <cofactor evidence="1">
        <name>Mg(2+)</name>
        <dbReference type="ChEBI" id="CHEBI:18420"/>
    </cofactor>
</comment>
<evidence type="ECO:0000313" key="3">
    <source>
        <dbReference type="Proteomes" id="UP000775213"/>
    </source>
</evidence>
<dbReference type="GO" id="GO:0003677">
    <property type="term" value="F:DNA binding"/>
    <property type="evidence" value="ECO:0007669"/>
    <property type="project" value="UniProtKB-UniRule"/>
</dbReference>
<dbReference type="AlphaFoldDB" id="A0AAV7GT29"/>
<dbReference type="GO" id="GO:0048476">
    <property type="term" value="C:Holliday junction resolvase complex"/>
    <property type="evidence" value="ECO:0007669"/>
    <property type="project" value="UniProtKB-UniRule"/>
</dbReference>
<keyword evidence="1" id="KW-0255">Endonuclease</keyword>
<gene>
    <name evidence="2" type="ORF">IEQ34_005133</name>
</gene>
<dbReference type="Gene3D" id="1.10.150.670">
    <property type="entry name" value="Crossover junction endonuclease EME1, DNA-binding domain"/>
    <property type="match status" value="1"/>
</dbReference>
<protein>
    <recommendedName>
        <fullName evidence="1">Crossover junction endonuclease MUS81</fullName>
        <ecNumber evidence="1">3.1.22.-</ecNumber>
    </recommendedName>
</protein>
<keyword evidence="1" id="KW-0540">Nuclease</keyword>
<dbReference type="GO" id="GO:0031573">
    <property type="term" value="P:mitotic intra-S DNA damage checkpoint signaling"/>
    <property type="evidence" value="ECO:0007669"/>
    <property type="project" value="TreeGrafter"/>
</dbReference>
<organism evidence="2 3">
    <name type="scientific">Dendrobium chrysotoxum</name>
    <name type="common">Orchid</name>
    <dbReference type="NCBI Taxonomy" id="161865"/>
    <lineage>
        <taxon>Eukaryota</taxon>
        <taxon>Viridiplantae</taxon>
        <taxon>Streptophyta</taxon>
        <taxon>Embryophyta</taxon>
        <taxon>Tracheophyta</taxon>
        <taxon>Spermatophyta</taxon>
        <taxon>Magnoliopsida</taxon>
        <taxon>Liliopsida</taxon>
        <taxon>Asparagales</taxon>
        <taxon>Orchidaceae</taxon>
        <taxon>Epidendroideae</taxon>
        <taxon>Malaxideae</taxon>
        <taxon>Dendrobiinae</taxon>
        <taxon>Dendrobium</taxon>
    </lineage>
</organism>
<keyword evidence="1" id="KW-0378">Hydrolase</keyword>
<comment type="subunit">
    <text evidence="1">Interacts with EME1.</text>
</comment>
<keyword evidence="1" id="KW-0539">Nucleus</keyword>
<dbReference type="GO" id="GO:0000712">
    <property type="term" value="P:resolution of meiotic recombination intermediates"/>
    <property type="evidence" value="ECO:0007669"/>
    <property type="project" value="TreeGrafter"/>
</dbReference>
<dbReference type="GO" id="GO:0006308">
    <property type="term" value="P:DNA catabolic process"/>
    <property type="evidence" value="ECO:0007669"/>
    <property type="project" value="UniProtKB-UniRule"/>
</dbReference>
<evidence type="ECO:0000256" key="1">
    <source>
        <dbReference type="RuleBase" id="RU369042"/>
    </source>
</evidence>
<dbReference type="Proteomes" id="UP000775213">
    <property type="component" value="Unassembled WGS sequence"/>
</dbReference>
<dbReference type="PANTHER" id="PTHR13451">
    <property type="entry name" value="CLASS II CROSSOVER JUNCTION ENDONUCLEASE MUS81"/>
    <property type="match status" value="1"/>
</dbReference>
<keyword evidence="1" id="KW-0227">DNA damage</keyword>
<comment type="caution">
    <text evidence="2">The sequence shown here is derived from an EMBL/GenBank/DDBJ whole genome shotgun (WGS) entry which is preliminary data.</text>
</comment>
<dbReference type="GO" id="GO:0048257">
    <property type="term" value="F:3'-flap endonuclease activity"/>
    <property type="evidence" value="ECO:0007669"/>
    <property type="project" value="TreeGrafter"/>
</dbReference>
<comment type="function">
    <text evidence="1">Interacts with EME1 to form a DNA structure-specific endonuclease with substrate preference for branched DNA structures with a 5'-end at the branch nick. Typical substrates include 3'-flap structures, D-loops, replication forks and nicked Holliday junctions. May be required in mitosis for the processing of stalled or collapsed replication fork intermediates. May be required in meiosis for the repair of meiosis-specific double strand breaks subsequent to single-end invasion (SEI).</text>
</comment>
<dbReference type="GO" id="GO:0000727">
    <property type="term" value="P:double-strand break repair via break-induced replication"/>
    <property type="evidence" value="ECO:0007669"/>
    <property type="project" value="UniProtKB-UniRule"/>
</dbReference>
<accession>A0AAV7GT29</accession>
<dbReference type="GO" id="GO:0005634">
    <property type="term" value="C:nucleus"/>
    <property type="evidence" value="ECO:0007669"/>
    <property type="project" value="UniProtKB-SubCell"/>
</dbReference>